<keyword evidence="6" id="KW-1185">Reference proteome</keyword>
<gene>
    <name evidence="5" type="ORF">EFY87_01195</name>
</gene>
<dbReference type="RefSeq" id="WP_123269474.1">
    <property type="nucleotide sequence ID" value="NZ_RJJQ01000001.1"/>
</dbReference>
<dbReference type="InterPro" id="IPR000182">
    <property type="entry name" value="GNAT_dom"/>
</dbReference>
<dbReference type="OrthoDB" id="2061990at2"/>
<dbReference type="CDD" id="cd04301">
    <property type="entry name" value="NAT_SF"/>
    <property type="match status" value="1"/>
</dbReference>
<dbReference type="EMBL" id="RJJQ01000001">
    <property type="protein sequence ID" value="RNI25283.1"/>
    <property type="molecule type" value="Genomic_DNA"/>
</dbReference>
<keyword evidence="2" id="KW-0012">Acyltransferase</keyword>
<organism evidence="5 6">
    <name type="scientific">Flexivirga caeni</name>
    <dbReference type="NCBI Taxonomy" id="2294115"/>
    <lineage>
        <taxon>Bacteria</taxon>
        <taxon>Bacillati</taxon>
        <taxon>Actinomycetota</taxon>
        <taxon>Actinomycetes</taxon>
        <taxon>Micrococcales</taxon>
        <taxon>Dermacoccaceae</taxon>
        <taxon>Flexivirga</taxon>
    </lineage>
</organism>
<dbReference type="InterPro" id="IPR051531">
    <property type="entry name" value="N-acetyltransferase"/>
</dbReference>
<reference evidence="5 6" key="1">
    <citation type="submission" date="2018-11" db="EMBL/GenBank/DDBJ databases">
        <title>Draft genome of Simplicispira Flexivirga sp. BO-16.</title>
        <authorList>
            <person name="Im W.T."/>
        </authorList>
    </citation>
    <scope>NUCLEOTIDE SEQUENCE [LARGE SCALE GENOMIC DNA]</scope>
    <source>
        <strain evidence="5 6">BO-16</strain>
    </source>
</reference>
<dbReference type="SUPFAM" id="SSF55729">
    <property type="entry name" value="Acyl-CoA N-acyltransferases (Nat)"/>
    <property type="match status" value="1"/>
</dbReference>
<evidence type="ECO:0000256" key="3">
    <source>
        <dbReference type="ARBA" id="ARBA00038502"/>
    </source>
</evidence>
<dbReference type="Proteomes" id="UP000271678">
    <property type="component" value="Unassembled WGS sequence"/>
</dbReference>
<comment type="caution">
    <text evidence="5">The sequence shown here is derived from an EMBL/GenBank/DDBJ whole genome shotgun (WGS) entry which is preliminary data.</text>
</comment>
<dbReference type="PANTHER" id="PTHR43792">
    <property type="entry name" value="GNAT FAMILY, PUTATIVE (AFU_ORTHOLOGUE AFUA_3G00765)-RELATED-RELATED"/>
    <property type="match status" value="1"/>
</dbReference>
<keyword evidence="1 5" id="KW-0808">Transferase</keyword>
<sequence length="184" mass="20039">MALAYPQPPLTDGRVLLRRWAERDLDCVRAASTDPRIPRGTTVPEVFTPTEGLAFIRRQWSRAETGAGVSQAITEADTDRAVGLIIVSPRPQAGVAGVGYWVVPGARGRGLASAALRLVIPWAFASLRLQRLEAWTEPGNLTSQRVLLSAGLQHEGLLRNFLTIEDRPVDAHVFAAILDANLDR</sequence>
<accession>A0A3M9MK79</accession>
<evidence type="ECO:0000259" key="4">
    <source>
        <dbReference type="PROSITE" id="PS51186"/>
    </source>
</evidence>
<dbReference type="AlphaFoldDB" id="A0A3M9MK79"/>
<evidence type="ECO:0000256" key="1">
    <source>
        <dbReference type="ARBA" id="ARBA00022679"/>
    </source>
</evidence>
<protein>
    <submittedName>
        <fullName evidence="5">N-acetyltransferase</fullName>
    </submittedName>
</protein>
<dbReference type="GO" id="GO:0005737">
    <property type="term" value="C:cytoplasm"/>
    <property type="evidence" value="ECO:0007669"/>
    <property type="project" value="TreeGrafter"/>
</dbReference>
<comment type="similarity">
    <text evidence="3">Belongs to the acetyltransferase family. RimJ subfamily.</text>
</comment>
<dbReference type="PROSITE" id="PS51186">
    <property type="entry name" value="GNAT"/>
    <property type="match status" value="1"/>
</dbReference>
<dbReference type="Gene3D" id="3.40.630.30">
    <property type="match status" value="1"/>
</dbReference>
<evidence type="ECO:0000313" key="6">
    <source>
        <dbReference type="Proteomes" id="UP000271678"/>
    </source>
</evidence>
<dbReference type="GO" id="GO:0008999">
    <property type="term" value="F:protein-N-terminal-alanine acetyltransferase activity"/>
    <property type="evidence" value="ECO:0007669"/>
    <property type="project" value="TreeGrafter"/>
</dbReference>
<evidence type="ECO:0000256" key="2">
    <source>
        <dbReference type="ARBA" id="ARBA00023315"/>
    </source>
</evidence>
<dbReference type="Pfam" id="PF13302">
    <property type="entry name" value="Acetyltransf_3"/>
    <property type="match status" value="1"/>
</dbReference>
<feature type="domain" description="N-acetyltransferase" evidence="4">
    <location>
        <begin position="15"/>
        <end position="170"/>
    </location>
</feature>
<dbReference type="InterPro" id="IPR016181">
    <property type="entry name" value="Acyl_CoA_acyltransferase"/>
</dbReference>
<name>A0A3M9MK79_9MICO</name>
<proteinExistence type="inferred from homology"/>
<dbReference type="PANTHER" id="PTHR43792:SF8">
    <property type="entry name" value="[RIBOSOMAL PROTEIN US5]-ALANINE N-ACETYLTRANSFERASE"/>
    <property type="match status" value="1"/>
</dbReference>
<evidence type="ECO:0000313" key="5">
    <source>
        <dbReference type="EMBL" id="RNI25283.1"/>
    </source>
</evidence>